<proteinExistence type="predicted"/>
<dbReference type="Pfam" id="PF09694">
    <property type="entry name" value="Gcw_chp"/>
    <property type="match status" value="1"/>
</dbReference>
<dbReference type="NCBIfam" id="TIGR02001">
    <property type="entry name" value="gcw_chp"/>
    <property type="match status" value="1"/>
</dbReference>
<dbReference type="EMBL" id="MLJW01000025">
    <property type="protein sequence ID" value="OIR09703.1"/>
    <property type="molecule type" value="Genomic_DNA"/>
</dbReference>
<evidence type="ECO:0008006" key="2">
    <source>
        <dbReference type="Google" id="ProtNLM"/>
    </source>
</evidence>
<organism evidence="1">
    <name type="scientific">mine drainage metagenome</name>
    <dbReference type="NCBI Taxonomy" id="410659"/>
    <lineage>
        <taxon>unclassified sequences</taxon>
        <taxon>metagenomes</taxon>
        <taxon>ecological metagenomes</taxon>
    </lineage>
</organism>
<dbReference type="InterPro" id="IPR010239">
    <property type="entry name" value="CHP02001"/>
</dbReference>
<dbReference type="AlphaFoldDB" id="A0A1J5SMK4"/>
<evidence type="ECO:0000313" key="1">
    <source>
        <dbReference type="EMBL" id="OIR09703.1"/>
    </source>
</evidence>
<comment type="caution">
    <text evidence="1">The sequence shown here is derived from an EMBL/GenBank/DDBJ whole genome shotgun (WGS) entry which is preliminary data.</text>
</comment>
<gene>
    <name evidence="1" type="ORF">GALL_81080</name>
</gene>
<accession>A0A1J5SMK4</accession>
<protein>
    <recommendedName>
        <fullName evidence="2">Porin domain-containing protein</fullName>
    </recommendedName>
</protein>
<reference evidence="1" key="1">
    <citation type="submission" date="2016-10" db="EMBL/GenBank/DDBJ databases">
        <title>Sequence of Gallionella enrichment culture.</title>
        <authorList>
            <person name="Poehlein A."/>
            <person name="Muehling M."/>
            <person name="Daniel R."/>
        </authorList>
    </citation>
    <scope>NUCLEOTIDE SEQUENCE</scope>
</reference>
<sequence>MLKNKLLVAALVSAFSASAMADDAPAAPASPFSTNVALTTNYLYRGISQTGGKPAIQGGFDYANANGLYIGTWGSSISWLSDGGAAANAGLELDTYGGYRGTAGAVGYDVGFLRYNYPGTYAPGATKGDTNEIYGKVSYSYFYVKYSYSLGDTFGVPDASGTNYIDLTASYPIPDTTYTLGAHYGKQSYSGSSAKYNAAIAAGSPTYSDYNISVSKDLTNGYAASLTYSNTNATAFYNSTVYGTTNKLGKGVAVVALSRTF</sequence>
<name>A0A1J5SMK4_9ZZZZ</name>